<keyword evidence="8" id="KW-1185">Reference proteome</keyword>
<evidence type="ECO:0000256" key="6">
    <source>
        <dbReference type="SAM" id="MobiDB-lite"/>
    </source>
</evidence>
<name>A0ABY6TZF4_BIOOC</name>
<keyword evidence="5" id="KW-0539">Nucleus</keyword>
<keyword evidence="4" id="KW-0804">Transcription</keyword>
<keyword evidence="1" id="KW-0479">Metal-binding</keyword>
<evidence type="ECO:0000313" key="8">
    <source>
        <dbReference type="Proteomes" id="UP000766486"/>
    </source>
</evidence>
<evidence type="ECO:0000256" key="3">
    <source>
        <dbReference type="ARBA" id="ARBA00023015"/>
    </source>
</evidence>
<evidence type="ECO:0000313" key="7">
    <source>
        <dbReference type="EMBL" id="VUC24145.1"/>
    </source>
</evidence>
<keyword evidence="2" id="KW-0862">Zinc</keyword>
<evidence type="ECO:0000256" key="5">
    <source>
        <dbReference type="ARBA" id="ARBA00023242"/>
    </source>
</evidence>
<dbReference type="EMBL" id="CABFNS010000715">
    <property type="protein sequence ID" value="VUC24145.1"/>
    <property type="molecule type" value="Genomic_DNA"/>
</dbReference>
<evidence type="ECO:0000256" key="1">
    <source>
        <dbReference type="ARBA" id="ARBA00022723"/>
    </source>
</evidence>
<proteinExistence type="predicted"/>
<gene>
    <name evidence="7" type="ORF">CLO192961_LOCUS132700</name>
</gene>
<accession>A0ABY6TZF4</accession>
<reference evidence="7 8" key="1">
    <citation type="submission" date="2019-06" db="EMBL/GenBank/DDBJ databases">
        <authorList>
            <person name="Broberg M."/>
        </authorList>
    </citation>
    <scope>NUCLEOTIDE SEQUENCE [LARGE SCALE GENOMIC DNA]</scope>
</reference>
<feature type="region of interest" description="Disordered" evidence="6">
    <location>
        <begin position="114"/>
        <end position="135"/>
    </location>
</feature>
<dbReference type="Proteomes" id="UP000766486">
    <property type="component" value="Unassembled WGS sequence"/>
</dbReference>
<protein>
    <recommendedName>
        <fullName evidence="9">Transcription factor domain-containing protein</fullName>
    </recommendedName>
</protein>
<organism evidence="7 8">
    <name type="scientific">Bionectria ochroleuca</name>
    <name type="common">Gliocladium roseum</name>
    <dbReference type="NCBI Taxonomy" id="29856"/>
    <lineage>
        <taxon>Eukaryota</taxon>
        <taxon>Fungi</taxon>
        <taxon>Dikarya</taxon>
        <taxon>Ascomycota</taxon>
        <taxon>Pezizomycotina</taxon>
        <taxon>Sordariomycetes</taxon>
        <taxon>Hypocreomycetidae</taxon>
        <taxon>Hypocreales</taxon>
        <taxon>Bionectriaceae</taxon>
        <taxon>Clonostachys</taxon>
    </lineage>
</organism>
<evidence type="ECO:0000256" key="2">
    <source>
        <dbReference type="ARBA" id="ARBA00022833"/>
    </source>
</evidence>
<evidence type="ECO:0008006" key="9">
    <source>
        <dbReference type="Google" id="ProtNLM"/>
    </source>
</evidence>
<comment type="caution">
    <text evidence="7">The sequence shown here is derived from an EMBL/GenBank/DDBJ whole genome shotgun (WGS) entry which is preliminary data.</text>
</comment>
<dbReference type="PANTHER" id="PTHR47660">
    <property type="entry name" value="TRANSCRIPTION FACTOR WITH C2H2 AND ZN(2)-CYS(6) DNA BINDING DOMAIN (EUROFUNG)-RELATED-RELATED"/>
    <property type="match status" value="1"/>
</dbReference>
<sequence length="545" mass="61025">MDCNVGDASADAVHAAQGTSSVSRGFEMTATNISVSDDAMLESSLCDSMGISLADVMSLAVGSNQPYGWLPQWDTEINLDSQWIAELTEDQHSTNWAAGFPLNGMRIEPNQCVSGPSHPHPVPRPVHTEPTPDPEPISLPKNFVQSRWHTFSDVGPSVSDTPGPSRGNFEIDDACHRSLADKLRPRVQYGPLPSTAFFRPKDLLQVDLFHGTCVALKLFGEEEYPELDIASLDGQALDVAWKDWARREERKRLVLALNLQDAEISCLLHHEPLLRQPLEKWPRISSEEAFSAPDAKSWKSIMISQALSPQMVNISLTGSIDWPQVTNEFELLAMLRMIGSMASTEPQGSSRRYSDVLISWQESYRHSPAFHKRRPALMMLWHFIFMTLHMNADMLESYCGREGPNVAEKHSDAVRTWAMSNDATICIVHAVLVQRHFERITIGTEPPFHFPVCLYHCGLAWFCYTRFVNKAVRRAGKDVDLPELRMLDTNGTKSLLDGTIFMDGRPAASSLFRIIHLLQQANNWKLGHNLASTLLALVEDESDIL</sequence>
<keyword evidence="3" id="KW-0805">Transcription regulation</keyword>
<dbReference type="PANTHER" id="PTHR47660:SF2">
    <property type="entry name" value="TRANSCRIPTION FACTOR WITH C2H2 AND ZN(2)-CYS(6) DNA BINDING DOMAIN (EUROFUNG)"/>
    <property type="match status" value="1"/>
</dbReference>
<evidence type="ECO:0000256" key="4">
    <source>
        <dbReference type="ARBA" id="ARBA00023163"/>
    </source>
</evidence>